<organism evidence="2 3">
    <name type="scientific">Roseiconus lacunae</name>
    <dbReference type="NCBI Taxonomy" id="2605694"/>
    <lineage>
        <taxon>Bacteria</taxon>
        <taxon>Pseudomonadati</taxon>
        <taxon>Planctomycetota</taxon>
        <taxon>Planctomycetia</taxon>
        <taxon>Pirellulales</taxon>
        <taxon>Pirellulaceae</taxon>
        <taxon>Roseiconus</taxon>
    </lineage>
</organism>
<keyword evidence="1" id="KW-1133">Transmembrane helix</keyword>
<protein>
    <submittedName>
        <fullName evidence="2">Uncharacterized protein</fullName>
    </submittedName>
</protein>
<feature type="transmembrane region" description="Helical" evidence="1">
    <location>
        <begin position="39"/>
        <end position="57"/>
    </location>
</feature>
<keyword evidence="3" id="KW-1185">Reference proteome</keyword>
<keyword evidence="1" id="KW-0472">Membrane</keyword>
<reference evidence="2 3" key="1">
    <citation type="submission" date="2023-06" db="EMBL/GenBank/DDBJ databases">
        <title>Roseiconus lacunae JC819 isolated from Gulf of Mannar region, Tamil Nadu.</title>
        <authorList>
            <person name="Pk S."/>
            <person name="Ch S."/>
            <person name="Ch V.R."/>
        </authorList>
    </citation>
    <scope>NUCLEOTIDE SEQUENCE [LARGE SCALE GENOMIC DNA]</scope>
    <source>
        <strain evidence="2 3">JC819</strain>
    </source>
</reference>
<sequence>MRPSVNSVLKHNLLAFAGSTAIAAALLLLNSATKNTADFIGSSLALAIPFFIAYVYFRSYLVDAEPEVRYRSTERVGQVISAVGVLALSAVLTVHSKSQSAGENPGLSGFGIPELIAMAIAGLAAWGGYRIARWAIWNQALITQTKTDSSKSQDG</sequence>
<name>A0ABT7PNV9_9BACT</name>
<evidence type="ECO:0000256" key="1">
    <source>
        <dbReference type="SAM" id="Phobius"/>
    </source>
</evidence>
<comment type="caution">
    <text evidence="2">The sequence shown here is derived from an EMBL/GenBank/DDBJ whole genome shotgun (WGS) entry which is preliminary data.</text>
</comment>
<proteinExistence type="predicted"/>
<evidence type="ECO:0000313" key="3">
    <source>
        <dbReference type="Proteomes" id="UP001239462"/>
    </source>
</evidence>
<accession>A0ABT7PNV9</accession>
<gene>
    <name evidence="2" type="ORF">QTN89_22085</name>
</gene>
<feature type="transmembrane region" description="Helical" evidence="1">
    <location>
        <begin position="12"/>
        <end position="33"/>
    </location>
</feature>
<dbReference type="RefSeq" id="WP_289165820.1">
    <property type="nucleotide sequence ID" value="NZ_JASZZN010000019.1"/>
</dbReference>
<dbReference type="Proteomes" id="UP001239462">
    <property type="component" value="Unassembled WGS sequence"/>
</dbReference>
<feature type="transmembrane region" description="Helical" evidence="1">
    <location>
        <begin position="107"/>
        <end position="129"/>
    </location>
</feature>
<feature type="transmembrane region" description="Helical" evidence="1">
    <location>
        <begin position="78"/>
        <end position="95"/>
    </location>
</feature>
<evidence type="ECO:0000313" key="2">
    <source>
        <dbReference type="EMBL" id="MDM4018155.1"/>
    </source>
</evidence>
<keyword evidence="1" id="KW-0812">Transmembrane</keyword>
<dbReference type="EMBL" id="JASZZN010000019">
    <property type="protein sequence ID" value="MDM4018155.1"/>
    <property type="molecule type" value="Genomic_DNA"/>
</dbReference>